<protein>
    <submittedName>
        <fullName evidence="2">Uncharacterized protein</fullName>
    </submittedName>
</protein>
<feature type="region of interest" description="Disordered" evidence="1">
    <location>
        <begin position="142"/>
        <end position="175"/>
    </location>
</feature>
<comment type="caution">
    <text evidence="2">The sequence shown here is derived from an EMBL/GenBank/DDBJ whole genome shotgun (WGS) entry which is preliminary data.</text>
</comment>
<keyword evidence="3" id="KW-1185">Reference proteome</keyword>
<evidence type="ECO:0000313" key="2">
    <source>
        <dbReference type="EMBL" id="OWR00784.1"/>
    </source>
</evidence>
<sequence>MFVSQPQYEFPFPPALEQPGSQHWRMVELTLHAPWFLLSVEVVDAEIHDCSMTRTICIAWDYDLAEVLRGLDPDLVRGIVCMMPAWASPNGQWSSREVREVWMCSSPAGQSVFLLDAAGQEFDCGLVPEHVEPTTKDLLLRVSPAKAGRQPRSRRKTPPAGNRGTRRAGARKDAA</sequence>
<evidence type="ECO:0000313" key="3">
    <source>
        <dbReference type="Proteomes" id="UP000197446"/>
    </source>
</evidence>
<gene>
    <name evidence="2" type="ORF">CDO81_23905</name>
</gene>
<evidence type="ECO:0000256" key="1">
    <source>
        <dbReference type="SAM" id="MobiDB-lite"/>
    </source>
</evidence>
<accession>A0A254MZJ1</accession>
<reference evidence="2 3" key="1">
    <citation type="journal article" date="2007" name="Int. J. Syst. Evol. Microbiol.">
        <title>Description of Pelomonas aquatica sp. nov. and Pelomonas puraquae sp. nov., isolated from industrial and haemodialysis water.</title>
        <authorList>
            <person name="Gomila M."/>
            <person name="Bowien B."/>
            <person name="Falsen E."/>
            <person name="Moore E.R."/>
            <person name="Lalucat J."/>
        </authorList>
    </citation>
    <scope>NUCLEOTIDE SEQUENCE [LARGE SCALE GENOMIC DNA]</scope>
    <source>
        <strain evidence="2 3">CCUG 52769</strain>
    </source>
</reference>
<dbReference type="EMBL" id="NISI01000014">
    <property type="protein sequence ID" value="OWR00784.1"/>
    <property type="molecule type" value="Genomic_DNA"/>
</dbReference>
<organism evidence="2 3">
    <name type="scientific">Roseateles puraquae</name>
    <dbReference type="NCBI Taxonomy" id="431059"/>
    <lineage>
        <taxon>Bacteria</taxon>
        <taxon>Pseudomonadati</taxon>
        <taxon>Pseudomonadota</taxon>
        <taxon>Betaproteobacteria</taxon>
        <taxon>Burkholderiales</taxon>
        <taxon>Sphaerotilaceae</taxon>
        <taxon>Roseateles</taxon>
    </lineage>
</organism>
<dbReference type="RefSeq" id="WP_088485769.1">
    <property type="nucleotide sequence ID" value="NZ_SGUE01000014.1"/>
</dbReference>
<dbReference type="Proteomes" id="UP000197446">
    <property type="component" value="Unassembled WGS sequence"/>
</dbReference>
<dbReference type="AlphaFoldDB" id="A0A254MZJ1"/>
<proteinExistence type="predicted"/>
<name>A0A254MZJ1_9BURK</name>